<evidence type="ECO:0000256" key="1">
    <source>
        <dbReference type="SAM" id="Phobius"/>
    </source>
</evidence>
<feature type="transmembrane region" description="Helical" evidence="1">
    <location>
        <begin position="252"/>
        <end position="273"/>
    </location>
</feature>
<feature type="transmembrane region" description="Helical" evidence="1">
    <location>
        <begin position="154"/>
        <end position="176"/>
    </location>
</feature>
<feature type="transmembrane region" description="Helical" evidence="1">
    <location>
        <begin position="309"/>
        <end position="331"/>
    </location>
</feature>
<organism evidence="2 3">
    <name type="scientific">Thraustotheca clavata</name>
    <dbReference type="NCBI Taxonomy" id="74557"/>
    <lineage>
        <taxon>Eukaryota</taxon>
        <taxon>Sar</taxon>
        <taxon>Stramenopiles</taxon>
        <taxon>Oomycota</taxon>
        <taxon>Saprolegniomycetes</taxon>
        <taxon>Saprolegniales</taxon>
        <taxon>Achlyaceae</taxon>
        <taxon>Thraustotheca</taxon>
    </lineage>
</organism>
<dbReference type="OrthoDB" id="29711at4764"/>
<reference evidence="2 3" key="1">
    <citation type="journal article" date="2014" name="Genome Biol. Evol.">
        <title>The secreted proteins of Achlya hypogyna and Thraustotheca clavata identify the ancestral oomycete secretome and reveal gene acquisitions by horizontal gene transfer.</title>
        <authorList>
            <person name="Misner I."/>
            <person name="Blouin N."/>
            <person name="Leonard G."/>
            <person name="Richards T.A."/>
            <person name="Lane C.E."/>
        </authorList>
    </citation>
    <scope>NUCLEOTIDE SEQUENCE [LARGE SCALE GENOMIC DNA]</scope>
    <source>
        <strain evidence="2 3">ATCC 34112</strain>
    </source>
</reference>
<evidence type="ECO:0000313" key="3">
    <source>
        <dbReference type="Proteomes" id="UP000243217"/>
    </source>
</evidence>
<evidence type="ECO:0000313" key="2">
    <source>
        <dbReference type="EMBL" id="OQS06350.1"/>
    </source>
</evidence>
<dbReference type="EMBL" id="JNBS01000354">
    <property type="protein sequence ID" value="OQS06350.1"/>
    <property type="molecule type" value="Genomic_DNA"/>
</dbReference>
<dbReference type="AlphaFoldDB" id="A0A1W0A8L5"/>
<evidence type="ECO:0008006" key="4">
    <source>
        <dbReference type="Google" id="ProtNLM"/>
    </source>
</evidence>
<accession>A0A1W0A8L5</accession>
<feature type="transmembrane region" description="Helical" evidence="1">
    <location>
        <begin position="197"/>
        <end position="217"/>
    </location>
</feature>
<keyword evidence="1" id="KW-0472">Membrane</keyword>
<dbReference type="Proteomes" id="UP000243217">
    <property type="component" value="Unassembled WGS sequence"/>
</dbReference>
<comment type="caution">
    <text evidence="2">The sequence shown here is derived from an EMBL/GenBank/DDBJ whole genome shotgun (WGS) entry which is preliminary data.</text>
</comment>
<proteinExistence type="predicted"/>
<gene>
    <name evidence="2" type="ORF">THRCLA_01606</name>
</gene>
<keyword evidence="1" id="KW-1133">Transmembrane helix</keyword>
<name>A0A1W0A8L5_9STRA</name>
<keyword evidence="3" id="KW-1185">Reference proteome</keyword>
<sequence>MENLCAHIEDIDVDNRICTAPIQNIICHHIFNITMYQVFVFVQVAQQHNAAGSYGIETHLSYCKAEKIGSFVSPSIYGVPCNTTYLPVYQRKLLLNYFMSHDLKQDEVFFKFGLQIHGTLLAIALGTSPETQTLVETFNWQWTVTKSLDILTEAAMYVMRDAWVSVILWSFIRFVVVRIKLRIIPQIVFKQIRNIDMYCSCRSIIVAFMLSTFVATYTRCKWYLKNRNNIVDNAFGMAKSSFWESEDMQSLVIAHCWALLFSVVGALSMWTFLLRFLKVIERHRLYSGFDIPQLILSFNVMTIGDHCVLILPLSGIYLIYASINVLCVASMPSLPDPKLGKAIQF</sequence>
<protein>
    <recommendedName>
        <fullName evidence="4">Transmembrane protein</fullName>
    </recommendedName>
</protein>
<keyword evidence="1" id="KW-0812">Transmembrane</keyword>